<evidence type="ECO:0000256" key="1">
    <source>
        <dbReference type="ARBA" id="ARBA00009451"/>
    </source>
</evidence>
<organism evidence="7 8">
    <name type="scientific">Candidatus Shapirobacteria bacterium GW2011_GWE1_38_10</name>
    <dbReference type="NCBI Taxonomy" id="1618488"/>
    <lineage>
        <taxon>Bacteria</taxon>
        <taxon>Candidatus Shapironibacteriota</taxon>
    </lineage>
</organism>
<keyword evidence="5" id="KW-0694">RNA-binding</keyword>
<comment type="caution">
    <text evidence="7">The sequence shown here is derived from an EMBL/GenBank/DDBJ whole genome shotgun (WGS) entry which is preliminary data.</text>
</comment>
<evidence type="ECO:0000256" key="5">
    <source>
        <dbReference type="RuleBase" id="RU004006"/>
    </source>
</evidence>
<protein>
    <recommendedName>
        <fullName evidence="6">50S ribosomal protein L22</fullName>
    </recommendedName>
</protein>
<comment type="function">
    <text evidence="6">This protein binds specifically to 23S rRNA; its binding is stimulated by other ribosomal proteins, e.g., L4, L17, and L20. It is important during the early stages of 50S assembly. It makes multiple contacts with different domains of the 23S rRNA in the assembled 50S subunit and ribosome.</text>
</comment>
<dbReference type="Pfam" id="PF00237">
    <property type="entry name" value="Ribosomal_L22"/>
    <property type="match status" value="1"/>
</dbReference>
<dbReference type="SUPFAM" id="SSF54843">
    <property type="entry name" value="Ribosomal protein L22"/>
    <property type="match status" value="1"/>
</dbReference>
<sequence length="161" mass="18188">MWLRELLKRPKNMAKEITKKTITKKTTVKKEVDKKTNTTPVVAAPEFKLSVYTDKNIKISPRKLRLLASSIKKLKPLDASIKLSLTNTKAARILTSALKTVVSTAKNNYNLLPESLIFDSIQVDEGPKIKRMDKSHGSHFSRGIITKRHSRLIIIVKGQVK</sequence>
<dbReference type="GO" id="GO:0006412">
    <property type="term" value="P:translation"/>
    <property type="evidence" value="ECO:0007669"/>
    <property type="project" value="InterPro"/>
</dbReference>
<dbReference type="AlphaFoldDB" id="A0A0G0LBX9"/>
<comment type="similarity">
    <text evidence="1 4">Belongs to the universal ribosomal protein uL22 family.</text>
</comment>
<proteinExistence type="inferred from homology"/>
<evidence type="ECO:0000256" key="6">
    <source>
        <dbReference type="RuleBase" id="RU004008"/>
    </source>
</evidence>
<gene>
    <name evidence="7" type="ORF">US68_C0008G0031</name>
</gene>
<evidence type="ECO:0000256" key="3">
    <source>
        <dbReference type="ARBA" id="ARBA00023274"/>
    </source>
</evidence>
<dbReference type="InterPro" id="IPR001063">
    <property type="entry name" value="Ribosomal_uL22"/>
</dbReference>
<dbReference type="PANTHER" id="PTHR13501">
    <property type="entry name" value="CHLOROPLAST 50S RIBOSOMAL PROTEIN L22-RELATED"/>
    <property type="match status" value="1"/>
</dbReference>
<dbReference type="GO" id="GO:0003735">
    <property type="term" value="F:structural constituent of ribosome"/>
    <property type="evidence" value="ECO:0007669"/>
    <property type="project" value="InterPro"/>
</dbReference>
<dbReference type="GO" id="GO:0019843">
    <property type="term" value="F:rRNA binding"/>
    <property type="evidence" value="ECO:0007669"/>
    <property type="project" value="UniProtKB-KW"/>
</dbReference>
<dbReference type="GO" id="GO:0015934">
    <property type="term" value="C:large ribosomal subunit"/>
    <property type="evidence" value="ECO:0007669"/>
    <property type="project" value="InterPro"/>
</dbReference>
<comment type="subunit">
    <text evidence="5">Part of the 50S ribosomal subunit.</text>
</comment>
<dbReference type="InterPro" id="IPR047867">
    <property type="entry name" value="Ribosomal_uL22_bac/org-type"/>
</dbReference>
<evidence type="ECO:0000313" key="8">
    <source>
        <dbReference type="Proteomes" id="UP000034231"/>
    </source>
</evidence>
<dbReference type="Proteomes" id="UP000034231">
    <property type="component" value="Unassembled WGS sequence"/>
</dbReference>
<dbReference type="Gene3D" id="3.90.470.10">
    <property type="entry name" value="Ribosomal protein L22/L17"/>
    <property type="match status" value="1"/>
</dbReference>
<reference evidence="7 8" key="1">
    <citation type="journal article" date="2015" name="Nature">
        <title>rRNA introns, odd ribosomes, and small enigmatic genomes across a large radiation of phyla.</title>
        <authorList>
            <person name="Brown C.T."/>
            <person name="Hug L.A."/>
            <person name="Thomas B.C."/>
            <person name="Sharon I."/>
            <person name="Castelle C.J."/>
            <person name="Singh A."/>
            <person name="Wilkins M.J."/>
            <person name="Williams K.H."/>
            <person name="Banfield J.F."/>
        </authorList>
    </citation>
    <scope>NUCLEOTIDE SEQUENCE [LARGE SCALE GENOMIC DNA]</scope>
</reference>
<evidence type="ECO:0000256" key="2">
    <source>
        <dbReference type="ARBA" id="ARBA00022980"/>
    </source>
</evidence>
<keyword evidence="3 4" id="KW-0687">Ribonucleoprotein</keyword>
<accession>A0A0G0LBX9</accession>
<keyword evidence="5" id="KW-0699">rRNA-binding</keyword>
<name>A0A0G0LBX9_9BACT</name>
<keyword evidence="2 4" id="KW-0689">Ribosomal protein</keyword>
<dbReference type="InterPro" id="IPR036394">
    <property type="entry name" value="Ribosomal_uL22_sf"/>
</dbReference>
<evidence type="ECO:0000313" key="7">
    <source>
        <dbReference type="EMBL" id="KKQ50146.1"/>
    </source>
</evidence>
<evidence type="ECO:0000256" key="4">
    <source>
        <dbReference type="RuleBase" id="RU004005"/>
    </source>
</evidence>
<dbReference type="PANTHER" id="PTHR13501:SF8">
    <property type="entry name" value="LARGE RIBOSOMAL SUBUNIT PROTEIN UL22M"/>
    <property type="match status" value="1"/>
</dbReference>
<dbReference type="EMBL" id="LBTX01000008">
    <property type="protein sequence ID" value="KKQ50146.1"/>
    <property type="molecule type" value="Genomic_DNA"/>
</dbReference>